<proteinExistence type="predicted"/>
<name>A0AAW2HWN0_9NEOP</name>
<organism evidence="2">
    <name type="scientific">Menopon gallinae</name>
    <name type="common">poultry shaft louse</name>
    <dbReference type="NCBI Taxonomy" id="328185"/>
    <lineage>
        <taxon>Eukaryota</taxon>
        <taxon>Metazoa</taxon>
        <taxon>Ecdysozoa</taxon>
        <taxon>Arthropoda</taxon>
        <taxon>Hexapoda</taxon>
        <taxon>Insecta</taxon>
        <taxon>Pterygota</taxon>
        <taxon>Neoptera</taxon>
        <taxon>Paraneoptera</taxon>
        <taxon>Psocodea</taxon>
        <taxon>Troctomorpha</taxon>
        <taxon>Phthiraptera</taxon>
        <taxon>Amblycera</taxon>
        <taxon>Menoponidae</taxon>
        <taxon>Menopon</taxon>
    </lineage>
</organism>
<reference evidence="2" key="1">
    <citation type="journal article" date="2024" name="Gigascience">
        <title>Chromosome-level genome of the poultry shaft louse Menopon gallinae provides insight into the host-switching and adaptive evolution of parasitic lice.</title>
        <authorList>
            <person name="Xu Y."/>
            <person name="Ma L."/>
            <person name="Liu S."/>
            <person name="Liang Y."/>
            <person name="Liu Q."/>
            <person name="He Z."/>
            <person name="Tian L."/>
            <person name="Duan Y."/>
            <person name="Cai W."/>
            <person name="Li H."/>
            <person name="Song F."/>
        </authorList>
    </citation>
    <scope>NUCLEOTIDE SEQUENCE</scope>
    <source>
        <strain evidence="2">Cailab_2023a</strain>
    </source>
</reference>
<feature type="compositionally biased region" description="Low complexity" evidence="1">
    <location>
        <begin position="104"/>
        <end position="115"/>
    </location>
</feature>
<evidence type="ECO:0000313" key="2">
    <source>
        <dbReference type="EMBL" id="KAL0274018.1"/>
    </source>
</evidence>
<sequence>MYRFKGGNNNNGINSEYVRQELRAIVGARTQQQQQQQPSPRQQHIQQVSAADFEALGLTFEMPSGPSESPKLWGSIASELGAPSPQPGLSNRTSMEEAQRPGDQKSSLLQKLLSE</sequence>
<dbReference type="AlphaFoldDB" id="A0AAW2HWN0"/>
<feature type="region of interest" description="Disordered" evidence="1">
    <location>
        <begin position="57"/>
        <end position="115"/>
    </location>
</feature>
<feature type="region of interest" description="Disordered" evidence="1">
    <location>
        <begin position="28"/>
        <end position="47"/>
    </location>
</feature>
<feature type="compositionally biased region" description="Low complexity" evidence="1">
    <location>
        <begin position="31"/>
        <end position="47"/>
    </location>
</feature>
<protein>
    <submittedName>
        <fullName evidence="2">Uncharacterized protein</fullName>
    </submittedName>
</protein>
<evidence type="ECO:0000256" key="1">
    <source>
        <dbReference type="SAM" id="MobiDB-lite"/>
    </source>
</evidence>
<comment type="caution">
    <text evidence="2">The sequence shown here is derived from an EMBL/GenBank/DDBJ whole genome shotgun (WGS) entry which is preliminary data.</text>
</comment>
<accession>A0AAW2HWN0</accession>
<feature type="compositionally biased region" description="Basic and acidic residues" evidence="1">
    <location>
        <begin position="94"/>
        <end position="103"/>
    </location>
</feature>
<dbReference type="EMBL" id="JARGDH010000003">
    <property type="protein sequence ID" value="KAL0274018.1"/>
    <property type="molecule type" value="Genomic_DNA"/>
</dbReference>
<gene>
    <name evidence="2" type="ORF">PYX00_006559</name>
</gene>